<evidence type="ECO:0000256" key="1">
    <source>
        <dbReference type="SAM" id="MobiDB-lite"/>
    </source>
</evidence>
<keyword evidence="2" id="KW-1133">Transmembrane helix</keyword>
<reference evidence="3" key="1">
    <citation type="submission" date="2017-04" db="EMBL/GenBank/DDBJ databases">
        <title>Population genomics of picophytoplankton unveils novel chromosome hypervariability.</title>
        <authorList>
            <consortium name="DOE Joint Genome Institute"/>
            <person name="Blanc-Mathieu R."/>
            <person name="Krasovec M."/>
            <person name="Hebrard M."/>
            <person name="Yau S."/>
            <person name="Desgranges E."/>
            <person name="Martin J."/>
            <person name="Schackwitz W."/>
            <person name="Kuo A."/>
            <person name="Salin G."/>
            <person name="Donnadieu C."/>
            <person name="Desdevises Y."/>
            <person name="Sanchez-Ferandin S."/>
            <person name="Moreau H."/>
            <person name="Rivals E."/>
            <person name="Grigoriev I.V."/>
            <person name="Grimsley N."/>
            <person name="Eyre-Walker A."/>
            <person name="Piganeau G."/>
        </authorList>
    </citation>
    <scope>NUCLEOTIDE SEQUENCE [LARGE SCALE GENOMIC DNA]</scope>
    <source>
        <strain evidence="3">RCC 1115</strain>
    </source>
</reference>
<sequence>MATTRETDASTTLADERAAPTPHDGFESSDDDAYVVKKVDFASMSASEKRVQRWKDCFWELEATLARWFGVDASRYEFERNLKEEENERAEREMASLNARSDRAQSDAEGGGLERAPLMRVDPLGDVDFTALTRAPRVLLATPAAWQKVLERAYVKDDEMAREIRANVKGVLVESVHPTGEADKALLKGFSLGPAARANTTGGRTGGIDAVKMDFRGTPMMLLDTSSTHAARIRAMANARAMQENKGEKHMWRAEVDMRMTSLGKQPTIAPPSSESCLKANTCLPVGGYSVLATMPPLNRDVASTKSIVLVVARMDADGVFRDATPATNARMSGLIALMAVAKSLQKAFSSLTEDDFAHHVAFVALSGEDFGNIGSQRLARELAADAAESLLPELAGRKLRAVIELGPMGMSNSFEAGKMPALFVHGPHIDEVSKKISQYADTYEFDVTFKKGMAKILDSSEPSFESVRGLAYDAVYISEDRDQASDPLSGTHLDVGVSRSIDVDRMGDAVRSIARLIGTYAFRNTNSSYATHDGDIVANTFDDAAGRATVIELSKCLADQRYGLDKCSSGLRLINEKTVSTLGEYIASDGYVDPTHEPSRYPDVLVGIPRSVQAHNDKKTLARFVWSYLAEATSMSSTTSKMCESDGSCRGQGEVCVGKNTANAGTCHKSSPRYILALSSRLGYDHRDGSWIVKEPKDDDERIAPLWTESNWAPGVGFTMIAPAGEGNYFSQNMIAVYAVGALAFVAILHACIGRKKTTARRGTDAEREGLLQ</sequence>
<gene>
    <name evidence="3" type="ORF">BE221DRAFT_145507</name>
</gene>
<evidence type="ECO:0008006" key="4">
    <source>
        <dbReference type="Google" id="ProtNLM"/>
    </source>
</evidence>
<keyword evidence="2" id="KW-0812">Transmembrane</keyword>
<dbReference type="PANTHER" id="PTHR21092:SF0">
    <property type="entry name" value="NICASTRIN"/>
    <property type="match status" value="1"/>
</dbReference>
<dbReference type="Proteomes" id="UP000195557">
    <property type="component" value="Unassembled WGS sequence"/>
</dbReference>
<dbReference type="InterPro" id="IPR008710">
    <property type="entry name" value="Nicastrin"/>
</dbReference>
<dbReference type="AlphaFoldDB" id="A0A1Y5IBZ1"/>
<dbReference type="PANTHER" id="PTHR21092">
    <property type="entry name" value="NICASTRIN"/>
    <property type="match status" value="1"/>
</dbReference>
<dbReference type="SUPFAM" id="SSF53187">
    <property type="entry name" value="Zn-dependent exopeptidases"/>
    <property type="match status" value="1"/>
</dbReference>
<accession>A0A1Y5IBZ1</accession>
<dbReference type="Gene3D" id="3.40.630.10">
    <property type="entry name" value="Zn peptidases"/>
    <property type="match status" value="1"/>
</dbReference>
<proteinExistence type="predicted"/>
<feature type="transmembrane region" description="Helical" evidence="2">
    <location>
        <begin position="736"/>
        <end position="754"/>
    </location>
</feature>
<dbReference type="eggNOG" id="KOG2657">
    <property type="taxonomic scope" value="Eukaryota"/>
</dbReference>
<dbReference type="Pfam" id="PF05450">
    <property type="entry name" value="Nicastrin"/>
    <property type="match status" value="1"/>
</dbReference>
<feature type="compositionally biased region" description="Basic and acidic residues" evidence="1">
    <location>
        <begin position="83"/>
        <end position="106"/>
    </location>
</feature>
<dbReference type="EMBL" id="KZ155780">
    <property type="protein sequence ID" value="OUS47110.1"/>
    <property type="molecule type" value="Genomic_DNA"/>
</dbReference>
<feature type="compositionally biased region" description="Basic and acidic residues" evidence="1">
    <location>
        <begin position="1"/>
        <end position="18"/>
    </location>
</feature>
<name>A0A1Y5IBZ1_OSTTA</name>
<keyword evidence="2" id="KW-0472">Membrane</keyword>
<feature type="region of interest" description="Disordered" evidence="1">
    <location>
        <begin position="1"/>
        <end position="30"/>
    </location>
</feature>
<evidence type="ECO:0000313" key="3">
    <source>
        <dbReference type="EMBL" id="OUS47110.1"/>
    </source>
</evidence>
<dbReference type="GO" id="GO:0005886">
    <property type="term" value="C:plasma membrane"/>
    <property type="evidence" value="ECO:0007669"/>
    <property type="project" value="TreeGrafter"/>
</dbReference>
<dbReference type="GO" id="GO:0016485">
    <property type="term" value="P:protein processing"/>
    <property type="evidence" value="ECO:0007669"/>
    <property type="project" value="InterPro"/>
</dbReference>
<evidence type="ECO:0000256" key="2">
    <source>
        <dbReference type="SAM" id="Phobius"/>
    </source>
</evidence>
<protein>
    <recommendedName>
        <fullName evidence="4">Nicastrin</fullName>
    </recommendedName>
</protein>
<feature type="region of interest" description="Disordered" evidence="1">
    <location>
        <begin position="83"/>
        <end position="111"/>
    </location>
</feature>
<organism evidence="3">
    <name type="scientific">Ostreococcus tauri</name>
    <name type="common">Marine green alga</name>
    <dbReference type="NCBI Taxonomy" id="70448"/>
    <lineage>
        <taxon>Eukaryota</taxon>
        <taxon>Viridiplantae</taxon>
        <taxon>Chlorophyta</taxon>
        <taxon>Mamiellophyceae</taxon>
        <taxon>Mamiellales</taxon>
        <taxon>Bathycoccaceae</taxon>
        <taxon>Ostreococcus</taxon>
    </lineage>
</organism>